<proteinExistence type="predicted"/>
<comment type="caution">
    <text evidence="1">The sequence shown here is derived from an EMBL/GenBank/DDBJ whole genome shotgun (WGS) entry which is preliminary data.</text>
</comment>
<name>A0ABC8QI42_9RALS</name>
<protein>
    <submittedName>
        <fullName evidence="1">Uncharacterized protein</fullName>
    </submittedName>
</protein>
<evidence type="ECO:0000313" key="1">
    <source>
        <dbReference type="EMBL" id="CAJ0804283.1"/>
    </source>
</evidence>
<keyword evidence="2" id="KW-1185">Reference proteome</keyword>
<dbReference type="EMBL" id="CATZAT010000014">
    <property type="protein sequence ID" value="CAJ0804283.1"/>
    <property type="molecule type" value="Genomic_DNA"/>
</dbReference>
<sequence>MRRFKHHTYFPKEKDLQAFRFPFVCFGCRKSFKLPARPGGRICPQCRAPMEMLSRKFSAPRSNDFAQWEKVRFLVEHGFRFYSVYETTASGGKRVVSYPATLTEAHEFVRKFTP</sequence>
<dbReference type="AlphaFoldDB" id="A0ABC8QI42"/>
<reference evidence="1 2" key="1">
    <citation type="submission" date="2023-07" db="EMBL/GenBank/DDBJ databases">
        <authorList>
            <person name="Peeters C."/>
        </authorList>
    </citation>
    <scope>NUCLEOTIDE SEQUENCE [LARGE SCALE GENOMIC DNA]</scope>
    <source>
        <strain evidence="1 2">LMG 18096</strain>
    </source>
</reference>
<dbReference type="Proteomes" id="UP001189663">
    <property type="component" value="Unassembled WGS sequence"/>
</dbReference>
<organism evidence="1 2">
    <name type="scientific">Ralstonia holmesii</name>
    <dbReference type="NCBI Taxonomy" id="3058602"/>
    <lineage>
        <taxon>Bacteria</taxon>
        <taxon>Pseudomonadati</taxon>
        <taxon>Pseudomonadota</taxon>
        <taxon>Betaproteobacteria</taxon>
        <taxon>Burkholderiales</taxon>
        <taxon>Burkholderiaceae</taxon>
        <taxon>Ralstonia</taxon>
    </lineage>
</organism>
<evidence type="ECO:0000313" key="2">
    <source>
        <dbReference type="Proteomes" id="UP001189663"/>
    </source>
</evidence>
<dbReference type="Gene3D" id="2.20.28.10">
    <property type="match status" value="1"/>
</dbReference>
<accession>A0ABC8QI42</accession>
<gene>
    <name evidence="1" type="ORF">LMG18096_04426</name>
</gene>